<dbReference type="InterPro" id="IPR042114">
    <property type="entry name" value="GatB_C_1"/>
</dbReference>
<dbReference type="GO" id="GO:0030956">
    <property type="term" value="C:glutamyl-tRNA(Gln) amidotransferase complex"/>
    <property type="evidence" value="ECO:0007669"/>
    <property type="project" value="UniProtKB-UniRule"/>
</dbReference>
<comment type="function">
    <text evidence="10">Allows the formation of correctly charged Gln-tRNA(Gln) through the transamidation of misacylated Glu-tRNA(Gln) in the mitochondria. The reaction takes place in the presence of glutamine and ATP through an activated gamma-phospho-Glu-tRNA(Gln).</text>
</comment>
<dbReference type="GO" id="GO:0070681">
    <property type="term" value="P:glutaminyl-tRNAGln biosynthesis via transamidation"/>
    <property type="evidence" value="ECO:0007669"/>
    <property type="project" value="UniProtKB-UniRule"/>
</dbReference>
<dbReference type="Proteomes" id="UP001168972">
    <property type="component" value="Unassembled WGS sequence"/>
</dbReference>
<evidence type="ECO:0000256" key="3">
    <source>
        <dbReference type="ARBA" id="ARBA00022598"/>
    </source>
</evidence>
<evidence type="ECO:0000256" key="6">
    <source>
        <dbReference type="ARBA" id="ARBA00022917"/>
    </source>
</evidence>
<dbReference type="InterPro" id="IPR014746">
    <property type="entry name" value="Gln_synth/guanido_kin_cat_dom"/>
</dbReference>
<keyword evidence="5 10" id="KW-0067">ATP-binding</keyword>
<evidence type="ECO:0000259" key="11">
    <source>
        <dbReference type="SMART" id="SM00845"/>
    </source>
</evidence>
<dbReference type="Gene3D" id="1.10.150.380">
    <property type="entry name" value="GatB domain, N-terminal subdomain"/>
    <property type="match status" value="1"/>
</dbReference>
<evidence type="ECO:0000313" key="12">
    <source>
        <dbReference type="EMBL" id="KAK0167177.1"/>
    </source>
</evidence>
<dbReference type="GO" id="GO:0005524">
    <property type="term" value="F:ATP binding"/>
    <property type="evidence" value="ECO:0007669"/>
    <property type="project" value="UniProtKB-KW"/>
</dbReference>
<dbReference type="AlphaFoldDB" id="A0AA39FCS4"/>
<dbReference type="GO" id="GO:0050567">
    <property type="term" value="F:glutaminyl-tRNA synthase (glutamine-hydrolyzing) activity"/>
    <property type="evidence" value="ECO:0007669"/>
    <property type="project" value="UniProtKB-UniRule"/>
</dbReference>
<dbReference type="EMBL" id="JAQQBR010001832">
    <property type="protein sequence ID" value="KAK0167177.1"/>
    <property type="molecule type" value="Genomic_DNA"/>
</dbReference>
<evidence type="ECO:0000256" key="8">
    <source>
        <dbReference type="ARBA" id="ARBA00047380"/>
    </source>
</evidence>
<keyword evidence="3 10" id="KW-0436">Ligase</keyword>
<proteinExistence type="inferred from homology"/>
<evidence type="ECO:0000256" key="9">
    <source>
        <dbReference type="ARBA" id="ARBA00047913"/>
    </source>
</evidence>
<dbReference type="HAMAP" id="MF_00121">
    <property type="entry name" value="GatB"/>
    <property type="match status" value="1"/>
</dbReference>
<dbReference type="NCBIfam" id="NF004012">
    <property type="entry name" value="PRK05477.1-2"/>
    <property type="match status" value="1"/>
</dbReference>
<dbReference type="PANTHER" id="PTHR11659">
    <property type="entry name" value="GLUTAMYL-TRNA GLN AMIDOTRANSFERASE SUBUNIT B MITOCHONDRIAL AND PROKARYOTIC PET112-RELATED"/>
    <property type="match status" value="1"/>
</dbReference>
<comment type="function">
    <text evidence="7">Allows the formation of correctly charged Asn-tRNA(Asn) or Gln-tRNA(Gln) through the transamidation of misacylated Asp-tRNA(Asn) or Glu-tRNA(Gln) in organisms which lack either or both of asparaginyl-tRNA or glutaminyl-tRNA synthetases. The reaction takes place in the presence of glutamine and ATP through an activated phospho-Asp-tRNA(Asn) or phospho-Glu-tRNA(Gln).</text>
</comment>
<name>A0AA39FCS4_MICHY</name>
<dbReference type="Pfam" id="PF02934">
    <property type="entry name" value="GatB_N"/>
    <property type="match status" value="1"/>
</dbReference>
<protein>
    <recommendedName>
        <fullName evidence="10">Glutamyl-tRNA(Gln) amidotransferase subunit B, mitochondrial</fullName>
        <shortName evidence="10">Glu-AdT subunit B</shortName>
        <ecNumber evidence="10">6.3.5.-</ecNumber>
    </recommendedName>
</protein>
<dbReference type="Gene3D" id="1.10.10.410">
    <property type="match status" value="1"/>
</dbReference>
<reference evidence="12" key="1">
    <citation type="journal article" date="2023" name="bioRxiv">
        <title>Scaffold-level genome assemblies of two parasitoid biocontrol wasps reveal the parthenogenesis mechanism and an associated novel virus.</title>
        <authorList>
            <person name="Inwood S."/>
            <person name="Skelly J."/>
            <person name="Guhlin J."/>
            <person name="Harrop T."/>
            <person name="Goldson S."/>
            <person name="Dearden P."/>
        </authorList>
    </citation>
    <scope>NUCLEOTIDE SEQUENCE</scope>
    <source>
        <strain evidence="12">Lincoln</strain>
        <tissue evidence="12">Whole body</tissue>
    </source>
</reference>
<dbReference type="SUPFAM" id="SSF89095">
    <property type="entry name" value="GatB/YqeY motif"/>
    <property type="match status" value="1"/>
</dbReference>
<dbReference type="InterPro" id="IPR023168">
    <property type="entry name" value="GatB_Yqey_C_2"/>
</dbReference>
<dbReference type="InterPro" id="IPR006075">
    <property type="entry name" value="Asn/Gln-tRNA_Trfase_suB/E_cat"/>
</dbReference>
<organism evidence="12 13">
    <name type="scientific">Microctonus hyperodae</name>
    <name type="common">Parasitoid wasp</name>
    <dbReference type="NCBI Taxonomy" id="165561"/>
    <lineage>
        <taxon>Eukaryota</taxon>
        <taxon>Metazoa</taxon>
        <taxon>Ecdysozoa</taxon>
        <taxon>Arthropoda</taxon>
        <taxon>Hexapoda</taxon>
        <taxon>Insecta</taxon>
        <taxon>Pterygota</taxon>
        <taxon>Neoptera</taxon>
        <taxon>Endopterygota</taxon>
        <taxon>Hymenoptera</taxon>
        <taxon>Apocrita</taxon>
        <taxon>Ichneumonoidea</taxon>
        <taxon>Braconidae</taxon>
        <taxon>Euphorinae</taxon>
        <taxon>Microctonus</taxon>
    </lineage>
</organism>
<dbReference type="InterPro" id="IPR004413">
    <property type="entry name" value="GatB"/>
</dbReference>
<sequence>MRYMNNLKINNSHYCLKHLRRFKSDVQKSQEWNSVVGLEIHAQINTKSKLFSGASTDFGKPVNSCVSFFDCATPGTLPVINKKCVEAGVLTALALSCQLNKVSLFDRKHYFYADLPAGYQITQQRQPLAINGELKFSVLSPGVNKEPYVKISKIKQLQLEQDSGKSLHDVARGRSLIDLNRAGVPLIELVFEPDLKNGEEAAALVKELMIILQRLNACSCKMEEGALRVDANVSIHKPTEPFGVRTEVKNLGSIRALSGAINYEIARQINAVQSGRIIINETLSWDADSQKTVSMRDKEKIQDYRFMPEPNLPPLRLHMRHDCVNELNLVDVCKLETQLPELPEETREKMKKNYGLSSATVIAIVNNAILTQLFDNIISENHSRNPKTVANILLMELMEFINRNKLDLETLTISSTQLGELIDLYQSQTINLNTMKKVLIQLTENPGKSPGQIVTESKWAQINDDDELMKLCVSVIQDNSKVATQYKAGKTKMLRALLGEVVKKSAGLANMKKVTEIMEKLLK</sequence>
<evidence type="ECO:0000256" key="7">
    <source>
        <dbReference type="ARBA" id="ARBA00024799"/>
    </source>
</evidence>
<dbReference type="GO" id="GO:0005739">
    <property type="term" value="C:mitochondrion"/>
    <property type="evidence" value="ECO:0007669"/>
    <property type="project" value="UniProtKB-SubCell"/>
</dbReference>
<comment type="caution">
    <text evidence="12">The sequence shown here is derived from an EMBL/GenBank/DDBJ whole genome shotgun (WGS) entry which is preliminary data.</text>
</comment>
<accession>A0AA39FCS4</accession>
<comment type="subunit">
    <text evidence="2">Heterotrimer of A, B and C subunits.</text>
</comment>
<dbReference type="SMART" id="SM00845">
    <property type="entry name" value="GatB_Yqey"/>
    <property type="match status" value="1"/>
</dbReference>
<dbReference type="InterPro" id="IPR017959">
    <property type="entry name" value="Asn/Gln-tRNA_amidoTrfase_suB/E"/>
</dbReference>
<comment type="subcellular location">
    <subcellularLocation>
        <location evidence="10">Mitochondrion</location>
    </subcellularLocation>
</comment>
<comment type="similarity">
    <text evidence="1 10">Belongs to the GatB/GatE family. GatB subfamily.</text>
</comment>
<dbReference type="Pfam" id="PF02637">
    <property type="entry name" value="GatB_Yqey"/>
    <property type="match status" value="1"/>
</dbReference>
<dbReference type="InterPro" id="IPR018027">
    <property type="entry name" value="Asn/Gln_amidotransferase"/>
</dbReference>
<dbReference type="NCBIfam" id="NF004014">
    <property type="entry name" value="PRK05477.1-4"/>
    <property type="match status" value="1"/>
</dbReference>
<keyword evidence="4 10" id="KW-0547">Nucleotide-binding</keyword>
<comment type="catalytic activity">
    <reaction evidence="9 10">
        <text>L-glutamyl-tRNA(Gln) + L-glutamine + ATP + H2O = L-glutaminyl-tRNA(Gln) + L-glutamate + ADP + phosphate + H(+)</text>
        <dbReference type="Rhea" id="RHEA:17521"/>
        <dbReference type="Rhea" id="RHEA-COMP:9681"/>
        <dbReference type="Rhea" id="RHEA-COMP:9684"/>
        <dbReference type="ChEBI" id="CHEBI:15377"/>
        <dbReference type="ChEBI" id="CHEBI:15378"/>
        <dbReference type="ChEBI" id="CHEBI:29985"/>
        <dbReference type="ChEBI" id="CHEBI:30616"/>
        <dbReference type="ChEBI" id="CHEBI:43474"/>
        <dbReference type="ChEBI" id="CHEBI:58359"/>
        <dbReference type="ChEBI" id="CHEBI:78520"/>
        <dbReference type="ChEBI" id="CHEBI:78521"/>
        <dbReference type="ChEBI" id="CHEBI:456216"/>
    </reaction>
</comment>
<comment type="subunit">
    <text evidence="10">Subunit of the heterotrimeric GatCAB amidotransferase (AdT) complex, composed of A, B and C subunits.</text>
</comment>
<evidence type="ECO:0000256" key="5">
    <source>
        <dbReference type="ARBA" id="ARBA00022840"/>
    </source>
</evidence>
<gene>
    <name evidence="12" type="ORF">PV327_004608</name>
</gene>
<evidence type="ECO:0000256" key="4">
    <source>
        <dbReference type="ARBA" id="ARBA00022741"/>
    </source>
</evidence>
<keyword evidence="13" id="KW-1185">Reference proteome</keyword>
<dbReference type="PANTHER" id="PTHR11659:SF0">
    <property type="entry name" value="GLUTAMYL-TRNA(GLN) AMIDOTRANSFERASE SUBUNIT B, MITOCHONDRIAL"/>
    <property type="match status" value="1"/>
</dbReference>
<dbReference type="SUPFAM" id="SSF55931">
    <property type="entry name" value="Glutamine synthetase/guanido kinase"/>
    <property type="match status" value="1"/>
</dbReference>
<dbReference type="EC" id="6.3.5.-" evidence="10"/>
<feature type="domain" description="Asn/Gln amidotransferase" evidence="11">
    <location>
        <begin position="372"/>
        <end position="522"/>
    </location>
</feature>
<comment type="catalytic activity">
    <reaction evidence="8">
        <text>L-aspartyl-tRNA(Asn) + L-glutamine + ATP + H2O = L-asparaginyl-tRNA(Asn) + L-glutamate + ADP + phosphate + 2 H(+)</text>
        <dbReference type="Rhea" id="RHEA:14513"/>
        <dbReference type="Rhea" id="RHEA-COMP:9674"/>
        <dbReference type="Rhea" id="RHEA-COMP:9677"/>
        <dbReference type="ChEBI" id="CHEBI:15377"/>
        <dbReference type="ChEBI" id="CHEBI:15378"/>
        <dbReference type="ChEBI" id="CHEBI:29985"/>
        <dbReference type="ChEBI" id="CHEBI:30616"/>
        <dbReference type="ChEBI" id="CHEBI:43474"/>
        <dbReference type="ChEBI" id="CHEBI:58359"/>
        <dbReference type="ChEBI" id="CHEBI:78515"/>
        <dbReference type="ChEBI" id="CHEBI:78516"/>
        <dbReference type="ChEBI" id="CHEBI:456216"/>
    </reaction>
</comment>
<evidence type="ECO:0000256" key="2">
    <source>
        <dbReference type="ARBA" id="ARBA00011123"/>
    </source>
</evidence>
<reference evidence="12" key="2">
    <citation type="submission" date="2023-03" db="EMBL/GenBank/DDBJ databases">
        <authorList>
            <person name="Inwood S.N."/>
            <person name="Skelly J.G."/>
            <person name="Guhlin J."/>
            <person name="Harrop T.W.R."/>
            <person name="Goldson S.G."/>
            <person name="Dearden P.K."/>
        </authorList>
    </citation>
    <scope>NUCLEOTIDE SEQUENCE</scope>
    <source>
        <strain evidence="12">Lincoln</strain>
        <tissue evidence="12">Whole body</tissue>
    </source>
</reference>
<evidence type="ECO:0000256" key="10">
    <source>
        <dbReference type="HAMAP-Rule" id="MF_03147"/>
    </source>
</evidence>
<keyword evidence="6 10" id="KW-0648">Protein biosynthesis</keyword>
<dbReference type="GO" id="GO:0032543">
    <property type="term" value="P:mitochondrial translation"/>
    <property type="evidence" value="ECO:0007669"/>
    <property type="project" value="UniProtKB-UniRule"/>
</dbReference>
<dbReference type="InterPro" id="IPR003789">
    <property type="entry name" value="Asn/Gln_tRNA_amidoTrase-B-like"/>
</dbReference>
<evidence type="ECO:0000313" key="13">
    <source>
        <dbReference type="Proteomes" id="UP001168972"/>
    </source>
</evidence>
<evidence type="ECO:0000256" key="1">
    <source>
        <dbReference type="ARBA" id="ARBA00005306"/>
    </source>
</evidence>
<keyword evidence="10" id="KW-0496">Mitochondrion</keyword>
<dbReference type="NCBIfam" id="TIGR00133">
    <property type="entry name" value="gatB"/>
    <property type="match status" value="1"/>
</dbReference>